<feature type="transmembrane region" description="Helical" evidence="1">
    <location>
        <begin position="23"/>
        <end position="43"/>
    </location>
</feature>
<evidence type="ECO:0000256" key="1">
    <source>
        <dbReference type="SAM" id="Phobius"/>
    </source>
</evidence>
<dbReference type="Proteomes" id="UP000265520">
    <property type="component" value="Unassembled WGS sequence"/>
</dbReference>
<proteinExistence type="predicted"/>
<evidence type="ECO:0000313" key="2">
    <source>
        <dbReference type="EMBL" id="MCI87711.1"/>
    </source>
</evidence>
<keyword evidence="1" id="KW-0472">Membrane</keyword>
<feature type="non-terminal residue" evidence="2">
    <location>
        <position position="1"/>
    </location>
</feature>
<dbReference type="EMBL" id="LXQA011173348">
    <property type="protein sequence ID" value="MCI87711.1"/>
    <property type="molecule type" value="Genomic_DNA"/>
</dbReference>
<accession>A0A392VL50</accession>
<reference evidence="2 3" key="1">
    <citation type="journal article" date="2018" name="Front. Plant Sci.">
        <title>Red Clover (Trifolium pratense) and Zigzag Clover (T. medium) - A Picture of Genomic Similarities and Differences.</title>
        <authorList>
            <person name="Dluhosova J."/>
            <person name="Istvanek J."/>
            <person name="Nedelnik J."/>
            <person name="Repkova J."/>
        </authorList>
    </citation>
    <scope>NUCLEOTIDE SEQUENCE [LARGE SCALE GENOMIC DNA]</scope>
    <source>
        <strain evidence="3">cv. 10/8</strain>
        <tissue evidence="2">Leaf</tissue>
    </source>
</reference>
<keyword evidence="1" id="KW-1133">Transmembrane helix</keyword>
<keyword evidence="1" id="KW-0812">Transmembrane</keyword>
<comment type="caution">
    <text evidence="2">The sequence shown here is derived from an EMBL/GenBank/DDBJ whole genome shotgun (WGS) entry which is preliminary data.</text>
</comment>
<sequence>VNTQPPITITSKVTKKTMKNNSWTLTSFSTLVLGIGVLQRLWIRLMMTALQFRNLFPASVFQQRFYKA</sequence>
<protein>
    <submittedName>
        <fullName evidence="2">Uncharacterized protein</fullName>
    </submittedName>
</protein>
<dbReference type="AlphaFoldDB" id="A0A392VL50"/>
<keyword evidence="3" id="KW-1185">Reference proteome</keyword>
<evidence type="ECO:0000313" key="3">
    <source>
        <dbReference type="Proteomes" id="UP000265520"/>
    </source>
</evidence>
<organism evidence="2 3">
    <name type="scientific">Trifolium medium</name>
    <dbReference type="NCBI Taxonomy" id="97028"/>
    <lineage>
        <taxon>Eukaryota</taxon>
        <taxon>Viridiplantae</taxon>
        <taxon>Streptophyta</taxon>
        <taxon>Embryophyta</taxon>
        <taxon>Tracheophyta</taxon>
        <taxon>Spermatophyta</taxon>
        <taxon>Magnoliopsida</taxon>
        <taxon>eudicotyledons</taxon>
        <taxon>Gunneridae</taxon>
        <taxon>Pentapetalae</taxon>
        <taxon>rosids</taxon>
        <taxon>fabids</taxon>
        <taxon>Fabales</taxon>
        <taxon>Fabaceae</taxon>
        <taxon>Papilionoideae</taxon>
        <taxon>50 kb inversion clade</taxon>
        <taxon>NPAAA clade</taxon>
        <taxon>Hologalegina</taxon>
        <taxon>IRL clade</taxon>
        <taxon>Trifolieae</taxon>
        <taxon>Trifolium</taxon>
    </lineage>
</organism>
<name>A0A392VL50_9FABA</name>